<keyword evidence="2" id="KW-0520">NAD</keyword>
<dbReference type="AlphaFoldDB" id="A0A443SPX5"/>
<dbReference type="EMBL" id="NCKV01000848">
    <property type="protein sequence ID" value="RWS29591.1"/>
    <property type="molecule type" value="Genomic_DNA"/>
</dbReference>
<dbReference type="STRING" id="299467.A0A443SPX5"/>
<protein>
    <recommendedName>
        <fullName evidence="3">D-isomer specific 2-hydroxyacid dehydrogenase NAD-binding domain-containing protein</fullName>
    </recommendedName>
</protein>
<dbReference type="OrthoDB" id="298012at2759"/>
<evidence type="ECO:0000259" key="3">
    <source>
        <dbReference type="Pfam" id="PF02826"/>
    </source>
</evidence>
<dbReference type="Gene3D" id="3.40.50.720">
    <property type="entry name" value="NAD(P)-binding Rossmann-like Domain"/>
    <property type="match status" value="2"/>
</dbReference>
<dbReference type="SUPFAM" id="SSF51735">
    <property type="entry name" value="NAD(P)-binding Rossmann-fold domains"/>
    <property type="match status" value="1"/>
</dbReference>
<dbReference type="PROSITE" id="PS00065">
    <property type="entry name" value="D_2_HYDROXYACID_DH_1"/>
    <property type="match status" value="1"/>
</dbReference>
<proteinExistence type="predicted"/>
<organism evidence="4 5">
    <name type="scientific">Leptotrombidium deliense</name>
    <dbReference type="NCBI Taxonomy" id="299467"/>
    <lineage>
        <taxon>Eukaryota</taxon>
        <taxon>Metazoa</taxon>
        <taxon>Ecdysozoa</taxon>
        <taxon>Arthropoda</taxon>
        <taxon>Chelicerata</taxon>
        <taxon>Arachnida</taxon>
        <taxon>Acari</taxon>
        <taxon>Acariformes</taxon>
        <taxon>Trombidiformes</taxon>
        <taxon>Prostigmata</taxon>
        <taxon>Anystina</taxon>
        <taxon>Parasitengona</taxon>
        <taxon>Trombiculoidea</taxon>
        <taxon>Trombiculidae</taxon>
        <taxon>Leptotrombidium</taxon>
    </lineage>
</organism>
<feature type="domain" description="D-isomer specific 2-hydroxyacid dehydrogenase NAD-binding" evidence="3">
    <location>
        <begin position="129"/>
        <end position="309"/>
    </location>
</feature>
<reference evidence="4 5" key="1">
    <citation type="journal article" date="2018" name="Gigascience">
        <title>Genomes of trombidid mites reveal novel predicted allergens and laterally-transferred genes associated with secondary metabolism.</title>
        <authorList>
            <person name="Dong X."/>
            <person name="Chaisiri K."/>
            <person name="Xia D."/>
            <person name="Armstrong S.D."/>
            <person name="Fang Y."/>
            <person name="Donnelly M.J."/>
            <person name="Kadowaki T."/>
            <person name="McGarry J.W."/>
            <person name="Darby A.C."/>
            <person name="Makepeace B.L."/>
        </authorList>
    </citation>
    <scope>NUCLEOTIDE SEQUENCE [LARGE SCALE GENOMIC DNA]</scope>
    <source>
        <strain evidence="4">UoL-UT</strain>
    </source>
</reference>
<accession>A0A443SPX5</accession>
<name>A0A443SPX5_9ACAR</name>
<sequence length="344" mass="38712">MAAIEVLIISQLWGESLEEILAQLLPQTTSIINLKLNVTSPNAIDFNSALNDEQLQQCRNADIIIADNSFFPQLYGLPKLKWVQGTYAGVDKVAHKMRALVKERGKPQFFTTRFTGDYYGTLMAEYCLSYIISMERGFIDHRDLQKTKDWKSMKAVTPKSFRTIDEVTIGIIGLGSIGQVLARKFHSLGAKVIAYNRSPKDNKELEEIGVSYFSQELSDILSKSEYLICILPHTSETVGLLNGKFNNCSKGTVFINLGRGSVVASTEIIKALDEGFLSRAILDVFEDEPLPPSSPLWLHPNVVITPHISAVTTARHLALLFKKNYDKFINNEKLDFIIDWENEY</sequence>
<keyword evidence="5" id="KW-1185">Reference proteome</keyword>
<dbReference type="GO" id="GO:0051287">
    <property type="term" value="F:NAD binding"/>
    <property type="evidence" value="ECO:0007669"/>
    <property type="project" value="InterPro"/>
</dbReference>
<evidence type="ECO:0000256" key="1">
    <source>
        <dbReference type="ARBA" id="ARBA00023002"/>
    </source>
</evidence>
<evidence type="ECO:0000313" key="4">
    <source>
        <dbReference type="EMBL" id="RWS29591.1"/>
    </source>
</evidence>
<dbReference type="PANTHER" id="PTHR43333">
    <property type="entry name" value="2-HACID_DH_C DOMAIN-CONTAINING PROTEIN"/>
    <property type="match status" value="1"/>
</dbReference>
<evidence type="ECO:0000256" key="2">
    <source>
        <dbReference type="ARBA" id="ARBA00023027"/>
    </source>
</evidence>
<dbReference type="VEuPathDB" id="VectorBase:LDEU002451"/>
<evidence type="ECO:0000313" key="5">
    <source>
        <dbReference type="Proteomes" id="UP000288716"/>
    </source>
</evidence>
<comment type="caution">
    <text evidence="4">The sequence shown here is derived from an EMBL/GenBank/DDBJ whole genome shotgun (WGS) entry which is preliminary data.</text>
</comment>
<keyword evidence="1" id="KW-0560">Oxidoreductase</keyword>
<dbReference type="InterPro" id="IPR006140">
    <property type="entry name" value="D-isomer_DH_NAD-bd"/>
</dbReference>
<gene>
    <name evidence="4" type="ORF">B4U80_02398</name>
</gene>
<dbReference type="PANTHER" id="PTHR43333:SF1">
    <property type="entry name" value="D-ISOMER SPECIFIC 2-HYDROXYACID DEHYDROGENASE NAD-BINDING DOMAIN-CONTAINING PROTEIN"/>
    <property type="match status" value="1"/>
</dbReference>
<dbReference type="Proteomes" id="UP000288716">
    <property type="component" value="Unassembled WGS sequence"/>
</dbReference>
<dbReference type="Pfam" id="PF02826">
    <property type="entry name" value="2-Hacid_dh_C"/>
    <property type="match status" value="1"/>
</dbReference>
<dbReference type="InterPro" id="IPR029752">
    <property type="entry name" value="D-isomer_DH_CS1"/>
</dbReference>
<dbReference type="GO" id="GO:0016491">
    <property type="term" value="F:oxidoreductase activity"/>
    <property type="evidence" value="ECO:0007669"/>
    <property type="project" value="UniProtKB-KW"/>
</dbReference>
<dbReference type="InterPro" id="IPR036291">
    <property type="entry name" value="NAD(P)-bd_dom_sf"/>
</dbReference>